<dbReference type="Pfam" id="PF21938">
    <property type="entry name" value="CAP_N"/>
    <property type="match status" value="1"/>
</dbReference>
<dbReference type="PROSITE" id="PS51329">
    <property type="entry name" value="C_CAP_COFACTOR_C"/>
    <property type="match status" value="1"/>
</dbReference>
<dbReference type="GO" id="GO:0003779">
    <property type="term" value="F:actin binding"/>
    <property type="evidence" value="ECO:0007669"/>
    <property type="project" value="InterPro"/>
</dbReference>
<dbReference type="InterPro" id="IPR001837">
    <property type="entry name" value="Adenylate_cyclase-assoc_CAP"/>
</dbReference>
<feature type="region of interest" description="Disordered" evidence="5">
    <location>
        <begin position="254"/>
        <end position="308"/>
    </location>
</feature>
<feature type="compositionally biased region" description="Polar residues" evidence="5">
    <location>
        <begin position="334"/>
        <end position="346"/>
    </location>
</feature>
<feature type="region of interest" description="Disordered" evidence="5">
    <location>
        <begin position="324"/>
        <end position="376"/>
    </location>
</feature>
<dbReference type="FunFam" id="2.160.20.70:FF:000008">
    <property type="entry name" value="Adenylyl cyclase-associated protein"/>
    <property type="match status" value="1"/>
</dbReference>
<feature type="domain" description="C-CAP/cofactor C-like" evidence="6">
    <location>
        <begin position="371"/>
        <end position="506"/>
    </location>
</feature>
<dbReference type="EMBL" id="JAPDFR010000003">
    <property type="protein sequence ID" value="KAK0388710.1"/>
    <property type="molecule type" value="Genomic_DNA"/>
</dbReference>
<feature type="compositionally biased region" description="Low complexity" evidence="5">
    <location>
        <begin position="254"/>
        <end position="264"/>
    </location>
</feature>
<evidence type="ECO:0000256" key="4">
    <source>
        <dbReference type="RuleBase" id="RU000647"/>
    </source>
</evidence>
<dbReference type="InterPro" id="IPR016098">
    <property type="entry name" value="CAP/MinC_C"/>
</dbReference>
<evidence type="ECO:0000259" key="6">
    <source>
        <dbReference type="PROSITE" id="PS51329"/>
    </source>
</evidence>
<dbReference type="InterPro" id="IPR036222">
    <property type="entry name" value="CAP_N_sf"/>
</dbReference>
<organism evidence="7 8">
    <name type="scientific">Sarocladium strictum</name>
    <name type="common">Black bundle disease fungus</name>
    <name type="synonym">Acremonium strictum</name>
    <dbReference type="NCBI Taxonomy" id="5046"/>
    <lineage>
        <taxon>Eukaryota</taxon>
        <taxon>Fungi</taxon>
        <taxon>Dikarya</taxon>
        <taxon>Ascomycota</taxon>
        <taxon>Pezizomycotina</taxon>
        <taxon>Sordariomycetes</taxon>
        <taxon>Hypocreomycetidae</taxon>
        <taxon>Hypocreales</taxon>
        <taxon>Sarocladiaceae</taxon>
        <taxon>Sarocladium</taxon>
    </lineage>
</organism>
<sequence>MAGNSMHNLTTLIKRLEAATSRLEDIATSTELPKDVPALKDTVLSPPVASTPQAAPQPPPPAPREELPESVEDFDSFLSSSVDQFVKISAQVGGVVAKQATEVARGFSEQRKFLLLTTKAKKPDIHGSEMAVFQSLIKPINEALVAVTEIKEANRPDPKYNHLSTVSDGIMVLAWVTVENKPHKHIDETLSSAQFFGNKILKEFKEKDPKQVEWLQSFYQIFRDLSELVKQHFPNGIPWNPKGEPAQVVMKALASSPTPTAGSGAPPPPAPAPAGGAPPPPPPPPGPPPKLEFKEEPAASSAPSGLGAVFSELNKGDAVTKGLRKVDKSEMTHKNPSLRASSTVSDGSSSRAKSPAPGKKPKPESMRVKKPAKKELEGNKWTIENYEKEPQPIEIEATLTQSILISRCNNTTIIVRGKANQVTVENSTRLSLVVDSLVSTVDVVKANNFALQVMGNIPTVMLDQVDGGQIYFSKESSSTQVFTSKSAGINLNIISGPDDDYKEVPLPSQICSYYDEAKGELVNEIVAHAG</sequence>
<dbReference type="GO" id="GO:0007015">
    <property type="term" value="P:actin filament organization"/>
    <property type="evidence" value="ECO:0007669"/>
    <property type="project" value="TreeGrafter"/>
</dbReference>
<dbReference type="SUPFAM" id="SSF101278">
    <property type="entry name" value="N-terminal domain of adenylylcyclase associated protein, CAP"/>
    <property type="match status" value="1"/>
</dbReference>
<dbReference type="InterPro" id="IPR013992">
    <property type="entry name" value="Adenylate_cyclase-assoc_CAP_N"/>
</dbReference>
<feature type="compositionally biased region" description="Basic and acidic residues" evidence="5">
    <location>
        <begin position="361"/>
        <end position="376"/>
    </location>
</feature>
<comment type="similarity">
    <text evidence="1 4">Belongs to the CAP family.</text>
</comment>
<evidence type="ECO:0000256" key="3">
    <source>
        <dbReference type="ARBA" id="ARBA00072052"/>
    </source>
</evidence>
<feature type="compositionally biased region" description="Low complexity" evidence="5">
    <location>
        <begin position="347"/>
        <end position="357"/>
    </location>
</feature>
<dbReference type="SMART" id="SM00673">
    <property type="entry name" value="CARP"/>
    <property type="match status" value="2"/>
</dbReference>
<feature type="compositionally biased region" description="Basic and acidic residues" evidence="5">
    <location>
        <begin position="324"/>
        <end position="333"/>
    </location>
</feature>
<dbReference type="GO" id="GO:0005737">
    <property type="term" value="C:cytoplasm"/>
    <property type="evidence" value="ECO:0007669"/>
    <property type="project" value="TreeGrafter"/>
</dbReference>
<feature type="region of interest" description="Disordered" evidence="5">
    <location>
        <begin position="27"/>
        <end position="67"/>
    </location>
</feature>
<dbReference type="Gene3D" id="2.160.20.70">
    <property type="match status" value="1"/>
</dbReference>
<dbReference type="FunFam" id="1.25.40.330:FF:000001">
    <property type="entry name" value="Adenylyl cyclase-associated protein"/>
    <property type="match status" value="1"/>
</dbReference>
<dbReference type="InterPro" id="IPR018106">
    <property type="entry name" value="CAP_CS_N"/>
</dbReference>
<evidence type="ECO:0000256" key="1">
    <source>
        <dbReference type="ARBA" id="ARBA00007659"/>
    </source>
</evidence>
<dbReference type="GO" id="GO:0019933">
    <property type="term" value="P:cAMP-mediated signaling"/>
    <property type="evidence" value="ECO:0007669"/>
    <property type="project" value="TreeGrafter"/>
</dbReference>
<dbReference type="InterPro" id="IPR017901">
    <property type="entry name" value="C-CAP_CF_C-like"/>
</dbReference>
<protein>
    <recommendedName>
        <fullName evidence="3 4">Adenylyl cyclase-associated protein</fullName>
    </recommendedName>
</protein>
<keyword evidence="8" id="KW-1185">Reference proteome</keyword>
<dbReference type="Pfam" id="PF01213">
    <property type="entry name" value="CAP_N-CM"/>
    <property type="match status" value="1"/>
</dbReference>
<comment type="caution">
    <text evidence="7">The sequence shown here is derived from an EMBL/GenBank/DDBJ whole genome shotgun (WGS) entry which is preliminary data.</text>
</comment>
<dbReference type="PANTHER" id="PTHR10652:SF0">
    <property type="entry name" value="ADENYLYL CYCLASE-ASSOCIATED PROTEIN"/>
    <property type="match status" value="1"/>
</dbReference>
<dbReference type="GO" id="GO:0008179">
    <property type="term" value="F:adenylate cyclase binding"/>
    <property type="evidence" value="ECO:0007669"/>
    <property type="project" value="TreeGrafter"/>
</dbReference>
<feature type="compositionally biased region" description="Pro residues" evidence="5">
    <location>
        <begin position="265"/>
        <end position="290"/>
    </location>
</feature>
<dbReference type="Pfam" id="PF08603">
    <property type="entry name" value="CAP_C"/>
    <property type="match status" value="1"/>
</dbReference>
<comment type="function">
    <text evidence="2">The N-terminal domain binds to adenylyl cyclase, thereby enabling adenylyl cyclase to be activated by upstream regulatory signals, such as Ras. The C-terminal domain is required for normal cellular morphology and growth control.</text>
</comment>
<evidence type="ECO:0000313" key="7">
    <source>
        <dbReference type="EMBL" id="KAK0388710.1"/>
    </source>
</evidence>
<reference evidence="7" key="1">
    <citation type="submission" date="2022-10" db="EMBL/GenBank/DDBJ databases">
        <title>Determination and structural analysis of whole genome sequence of Sarocladium strictum F4-1.</title>
        <authorList>
            <person name="Hu L."/>
            <person name="Jiang Y."/>
        </authorList>
    </citation>
    <scope>NUCLEOTIDE SEQUENCE</scope>
    <source>
        <strain evidence="7">F4-1</strain>
    </source>
</reference>
<gene>
    <name evidence="7" type="ORF">NLU13_4953</name>
</gene>
<evidence type="ECO:0000256" key="5">
    <source>
        <dbReference type="SAM" id="MobiDB-lite"/>
    </source>
</evidence>
<evidence type="ECO:0000256" key="2">
    <source>
        <dbReference type="ARBA" id="ARBA00054756"/>
    </source>
</evidence>
<dbReference type="Gene3D" id="1.25.40.330">
    <property type="entry name" value="Adenylate cyclase-associated CAP, N-terminal domain"/>
    <property type="match status" value="1"/>
</dbReference>
<dbReference type="Proteomes" id="UP001175261">
    <property type="component" value="Unassembled WGS sequence"/>
</dbReference>
<feature type="compositionally biased region" description="Low complexity" evidence="5">
    <location>
        <begin position="45"/>
        <end position="54"/>
    </location>
</feature>
<dbReference type="PANTHER" id="PTHR10652">
    <property type="entry name" value="ADENYLYL CYCLASE-ASSOCIATED PROTEIN"/>
    <property type="match status" value="1"/>
</dbReference>
<dbReference type="SUPFAM" id="SSF69340">
    <property type="entry name" value="C-terminal domain of adenylylcyclase associated protein"/>
    <property type="match status" value="1"/>
</dbReference>
<accession>A0AA39GJV9</accession>
<name>A0AA39GJV9_SARSR</name>
<dbReference type="AlphaFoldDB" id="A0AA39GJV9"/>
<dbReference type="InterPro" id="IPR006599">
    <property type="entry name" value="CARP_motif"/>
</dbReference>
<dbReference type="PROSITE" id="PS01088">
    <property type="entry name" value="CAP_1"/>
    <property type="match status" value="1"/>
</dbReference>
<dbReference type="InterPro" id="IPR036223">
    <property type="entry name" value="CAP_C_sf"/>
</dbReference>
<dbReference type="InterPro" id="IPR053950">
    <property type="entry name" value="CAP_N"/>
</dbReference>
<evidence type="ECO:0000313" key="8">
    <source>
        <dbReference type="Proteomes" id="UP001175261"/>
    </source>
</evidence>
<proteinExistence type="inferred from homology"/>
<dbReference type="InterPro" id="IPR013912">
    <property type="entry name" value="Adenylate_cyclase-assoc_CAP_C"/>
</dbReference>